<evidence type="ECO:0000256" key="1">
    <source>
        <dbReference type="SAM" id="MobiDB-lite"/>
    </source>
</evidence>
<organism evidence="2 3">
    <name type="scientific">Candidatus Dojkabacteria bacterium</name>
    <dbReference type="NCBI Taxonomy" id="2099670"/>
    <lineage>
        <taxon>Bacteria</taxon>
        <taxon>Candidatus Dojkabacteria</taxon>
    </lineage>
</organism>
<evidence type="ECO:0000313" key="3">
    <source>
        <dbReference type="Proteomes" id="UP000321026"/>
    </source>
</evidence>
<evidence type="ECO:0000313" key="2">
    <source>
        <dbReference type="EMBL" id="TXG77190.1"/>
    </source>
</evidence>
<reference evidence="2 3" key="1">
    <citation type="submission" date="2018-09" db="EMBL/GenBank/DDBJ databases">
        <title>Metagenome Assembled Genomes from an Advanced Water Purification Facility.</title>
        <authorList>
            <person name="Stamps B.W."/>
            <person name="Spear J.R."/>
        </authorList>
    </citation>
    <scope>NUCLEOTIDE SEQUENCE [LARGE SCALE GENOMIC DNA]</scope>
    <source>
        <strain evidence="2">Bin_63_2</strain>
    </source>
</reference>
<protein>
    <submittedName>
        <fullName evidence="2">Uncharacterized protein</fullName>
    </submittedName>
</protein>
<gene>
    <name evidence="2" type="ORF">E6Q11_03155</name>
</gene>
<dbReference type="Proteomes" id="UP000321026">
    <property type="component" value="Unassembled WGS sequence"/>
</dbReference>
<sequence>MANAYKDENGSNTITGVDSSNGTTIRRALADPSTHALAVENNTTGTNYGPAIAPKDENEVTTFWAVASRTVTSNGIDYVEGITPVPIYIDSSGQVLIDSN</sequence>
<feature type="compositionally biased region" description="Polar residues" evidence="1">
    <location>
        <begin position="10"/>
        <end position="21"/>
    </location>
</feature>
<comment type="caution">
    <text evidence="2">The sequence shown here is derived from an EMBL/GenBank/DDBJ whole genome shotgun (WGS) entry which is preliminary data.</text>
</comment>
<name>A0A5C7J6Q0_9BACT</name>
<dbReference type="EMBL" id="SSDS01000051">
    <property type="protein sequence ID" value="TXG77190.1"/>
    <property type="molecule type" value="Genomic_DNA"/>
</dbReference>
<accession>A0A5C7J6Q0</accession>
<dbReference type="AlphaFoldDB" id="A0A5C7J6Q0"/>
<proteinExistence type="predicted"/>
<feature type="region of interest" description="Disordered" evidence="1">
    <location>
        <begin position="1"/>
        <end position="21"/>
    </location>
</feature>